<evidence type="ECO:0000313" key="2">
    <source>
        <dbReference type="Proteomes" id="UP001057402"/>
    </source>
</evidence>
<proteinExistence type="predicted"/>
<organism evidence="1 2">
    <name type="scientific">Melastoma candidum</name>
    <dbReference type="NCBI Taxonomy" id="119954"/>
    <lineage>
        <taxon>Eukaryota</taxon>
        <taxon>Viridiplantae</taxon>
        <taxon>Streptophyta</taxon>
        <taxon>Embryophyta</taxon>
        <taxon>Tracheophyta</taxon>
        <taxon>Spermatophyta</taxon>
        <taxon>Magnoliopsida</taxon>
        <taxon>eudicotyledons</taxon>
        <taxon>Gunneridae</taxon>
        <taxon>Pentapetalae</taxon>
        <taxon>rosids</taxon>
        <taxon>malvids</taxon>
        <taxon>Myrtales</taxon>
        <taxon>Melastomataceae</taxon>
        <taxon>Melastomatoideae</taxon>
        <taxon>Melastomateae</taxon>
        <taxon>Melastoma</taxon>
    </lineage>
</organism>
<name>A0ACB9R3Y3_9MYRT</name>
<reference evidence="2" key="1">
    <citation type="journal article" date="2023" name="Front. Plant Sci.">
        <title>Chromosomal-level genome assembly of Melastoma candidum provides insights into trichome evolution.</title>
        <authorList>
            <person name="Zhong Y."/>
            <person name="Wu W."/>
            <person name="Sun C."/>
            <person name="Zou P."/>
            <person name="Liu Y."/>
            <person name="Dai S."/>
            <person name="Zhou R."/>
        </authorList>
    </citation>
    <scope>NUCLEOTIDE SEQUENCE [LARGE SCALE GENOMIC DNA]</scope>
</reference>
<comment type="caution">
    <text evidence="1">The sequence shown here is derived from an EMBL/GenBank/DDBJ whole genome shotgun (WGS) entry which is preliminary data.</text>
</comment>
<dbReference type="EMBL" id="CM042883">
    <property type="protein sequence ID" value="KAI4373816.1"/>
    <property type="molecule type" value="Genomic_DNA"/>
</dbReference>
<sequence>MAASATGVTRYRGVRRRPWGRFAAEIRDPHSKERRWLGTFDTAEEAARAYDCAARAIPGIKVRTNFVYSSPSSHHLLPPDNRLGNKNKRGSVIPCYKGSVGLPSMTARHNVGGYGIPPLQSLLDLQFLDDFITDTSAVTNSSCQFPLGGHTSTSVPTGNPTVSSSLGESPGITKPVAAAEAVGDDWDFLLNENSGSSGLLEEVIQGFFPRKDARPRDDPTVTFSNFGVRPAPSLVATGTSWKVDNAEAARSAAGLAWNA</sequence>
<protein>
    <submittedName>
        <fullName evidence="1">Uncharacterized protein</fullName>
    </submittedName>
</protein>
<accession>A0ACB9R3Y3</accession>
<evidence type="ECO:0000313" key="1">
    <source>
        <dbReference type="EMBL" id="KAI4373816.1"/>
    </source>
</evidence>
<dbReference type="Proteomes" id="UP001057402">
    <property type="component" value="Chromosome 4"/>
</dbReference>
<keyword evidence="2" id="KW-1185">Reference proteome</keyword>
<gene>
    <name evidence="1" type="ORF">MLD38_011891</name>
</gene>